<name>A0ABU1JUS8_9PROT</name>
<sequence length="138" mass="15304">MAPRKTDLIAALKPLRVGTVMSILVTTEVEAAIDGLDTKRKGRLKGIMGKLADYGPQHLPNKQFANEGRWPTGETNGRKIMIEALKVRQFRVYGHQMTIDKNRYFIGVCVDPSKKNNAADQALLAKAAHSMRQICEAV</sequence>
<organism evidence="1 2">
    <name type="scientific">Inquilinus ginsengisoli</name>
    <dbReference type="NCBI Taxonomy" id="363840"/>
    <lineage>
        <taxon>Bacteria</taxon>
        <taxon>Pseudomonadati</taxon>
        <taxon>Pseudomonadota</taxon>
        <taxon>Alphaproteobacteria</taxon>
        <taxon>Rhodospirillales</taxon>
        <taxon>Rhodospirillaceae</taxon>
        <taxon>Inquilinus</taxon>
    </lineage>
</organism>
<protein>
    <submittedName>
        <fullName evidence="1">Uncharacterized protein</fullName>
    </submittedName>
</protein>
<dbReference type="Proteomes" id="UP001262410">
    <property type="component" value="Unassembled WGS sequence"/>
</dbReference>
<reference evidence="1 2" key="1">
    <citation type="submission" date="2023-07" db="EMBL/GenBank/DDBJ databases">
        <title>Sorghum-associated microbial communities from plants grown in Nebraska, USA.</title>
        <authorList>
            <person name="Schachtman D."/>
        </authorList>
    </citation>
    <scope>NUCLEOTIDE SEQUENCE [LARGE SCALE GENOMIC DNA]</scope>
    <source>
        <strain evidence="1 2">584</strain>
    </source>
</reference>
<evidence type="ECO:0000313" key="2">
    <source>
        <dbReference type="Proteomes" id="UP001262410"/>
    </source>
</evidence>
<comment type="caution">
    <text evidence="1">The sequence shown here is derived from an EMBL/GenBank/DDBJ whole genome shotgun (WGS) entry which is preliminary data.</text>
</comment>
<keyword evidence="2" id="KW-1185">Reference proteome</keyword>
<gene>
    <name evidence="1" type="ORF">E9232_004912</name>
</gene>
<proteinExistence type="predicted"/>
<dbReference type="RefSeq" id="WP_309798416.1">
    <property type="nucleotide sequence ID" value="NZ_JAVDPW010000009.1"/>
</dbReference>
<accession>A0ABU1JUS8</accession>
<evidence type="ECO:0000313" key="1">
    <source>
        <dbReference type="EMBL" id="MDR6292372.1"/>
    </source>
</evidence>
<dbReference type="EMBL" id="JAVDPW010000009">
    <property type="protein sequence ID" value="MDR6292372.1"/>
    <property type="molecule type" value="Genomic_DNA"/>
</dbReference>